<dbReference type="Pfam" id="PF08241">
    <property type="entry name" value="Methyltransf_11"/>
    <property type="match status" value="1"/>
</dbReference>
<evidence type="ECO:0000313" key="3">
    <source>
        <dbReference type="Proteomes" id="UP000217257"/>
    </source>
</evidence>
<accession>A0A250J1Y3</accession>
<dbReference type="EMBL" id="CP022098">
    <property type="protein sequence ID" value="ATB37508.1"/>
    <property type="molecule type" value="Genomic_DNA"/>
</dbReference>
<feature type="domain" description="Methyltransferase type 11" evidence="1">
    <location>
        <begin position="39"/>
        <end position="136"/>
    </location>
</feature>
<dbReference type="PANTHER" id="PTHR43591">
    <property type="entry name" value="METHYLTRANSFERASE"/>
    <property type="match status" value="1"/>
</dbReference>
<dbReference type="InterPro" id="IPR013216">
    <property type="entry name" value="Methyltransf_11"/>
</dbReference>
<proteinExistence type="predicted"/>
<evidence type="ECO:0000259" key="1">
    <source>
        <dbReference type="Pfam" id="PF08241"/>
    </source>
</evidence>
<dbReference type="Proteomes" id="UP000217257">
    <property type="component" value="Chromosome"/>
</dbReference>
<dbReference type="SUPFAM" id="SSF53335">
    <property type="entry name" value="S-adenosyl-L-methionine-dependent methyltransferases"/>
    <property type="match status" value="1"/>
</dbReference>
<organism evidence="2 3">
    <name type="scientific">Cystobacter fuscus</name>
    <dbReference type="NCBI Taxonomy" id="43"/>
    <lineage>
        <taxon>Bacteria</taxon>
        <taxon>Pseudomonadati</taxon>
        <taxon>Myxococcota</taxon>
        <taxon>Myxococcia</taxon>
        <taxon>Myxococcales</taxon>
        <taxon>Cystobacterineae</taxon>
        <taxon>Archangiaceae</taxon>
        <taxon>Cystobacter</taxon>
    </lineage>
</organism>
<reference evidence="2 3" key="1">
    <citation type="submission" date="2017-06" db="EMBL/GenBank/DDBJ databases">
        <title>Sequencing and comparative analysis of myxobacterial genomes.</title>
        <authorList>
            <person name="Rupp O."/>
            <person name="Goesmann A."/>
            <person name="Sogaard-Andersen L."/>
        </authorList>
    </citation>
    <scope>NUCLEOTIDE SEQUENCE [LARGE SCALE GENOMIC DNA]</scope>
    <source>
        <strain evidence="2 3">DSM 52655</strain>
    </source>
</reference>
<dbReference type="CDD" id="cd02440">
    <property type="entry name" value="AdoMet_MTases"/>
    <property type="match status" value="1"/>
</dbReference>
<name>A0A250J1Y3_9BACT</name>
<dbReference type="Gene3D" id="3.40.50.150">
    <property type="entry name" value="Vaccinia Virus protein VP39"/>
    <property type="match status" value="1"/>
</dbReference>
<dbReference type="AlphaFoldDB" id="A0A250J1Y3"/>
<dbReference type="KEGG" id="cfus:CYFUS_002930"/>
<evidence type="ECO:0000313" key="2">
    <source>
        <dbReference type="EMBL" id="ATB37508.1"/>
    </source>
</evidence>
<dbReference type="GO" id="GO:0008757">
    <property type="term" value="F:S-adenosylmethionine-dependent methyltransferase activity"/>
    <property type="evidence" value="ECO:0007669"/>
    <property type="project" value="InterPro"/>
</dbReference>
<protein>
    <recommendedName>
        <fullName evidence="1">Methyltransferase type 11 domain-containing protein</fullName>
    </recommendedName>
</protein>
<dbReference type="RefSeq" id="WP_095985820.1">
    <property type="nucleotide sequence ID" value="NZ_CP022098.1"/>
</dbReference>
<dbReference type="InterPro" id="IPR029063">
    <property type="entry name" value="SAM-dependent_MTases_sf"/>
</dbReference>
<sequence>MSYILESNDETRRLLVQERTGNAREALLLSGLRQGDRVLDAGCGPGGITEIIAELVGPSGQVTGIDLSEERLARARQLNQHHAHLRFLAADVCRTGLPDHAFDYTWSQFVLQHVPERWQALGELIRVTRPGGKVVISEFDGFGLGNWPFPEDLREWCLRFTDALMRVAQLDIHVGRKVFHEMRRQGLTQVRVHVLPQFVIAGAADASHQKDWETRFSSMEPALAPLLGGLEDFRRMSQRYLELLADPDALKYSILLVTEGTRP</sequence>
<gene>
    <name evidence="2" type="ORF">CYFUS_002930</name>
</gene>
<dbReference type="PANTHER" id="PTHR43591:SF24">
    <property type="entry name" value="2-METHOXY-6-POLYPRENYL-1,4-BENZOQUINOL METHYLASE, MITOCHONDRIAL"/>
    <property type="match status" value="1"/>
</dbReference>